<dbReference type="InterPro" id="IPR011009">
    <property type="entry name" value="Kinase-like_dom_sf"/>
</dbReference>
<evidence type="ECO:0000256" key="1">
    <source>
        <dbReference type="SAM" id="MobiDB-lite"/>
    </source>
</evidence>
<protein>
    <submittedName>
        <fullName evidence="3">Swi1p</fullName>
    </submittedName>
</protein>
<dbReference type="PROSITE" id="PS00109">
    <property type="entry name" value="PROTEIN_KINASE_TYR"/>
    <property type="match status" value="1"/>
</dbReference>
<dbReference type="InterPro" id="IPR040976">
    <property type="entry name" value="Pkinase_fungal"/>
</dbReference>
<proteinExistence type="predicted"/>
<gene>
    <name evidence="3" type="primary">Q59UR3</name>
</gene>
<evidence type="ECO:0000313" key="3">
    <source>
        <dbReference type="EMBL" id="VWO99842.1"/>
    </source>
</evidence>
<dbReference type="EMBL" id="LR727950">
    <property type="protein sequence ID" value="VWO99842.1"/>
    <property type="molecule type" value="Genomic_DNA"/>
</dbReference>
<dbReference type="Gene3D" id="1.10.510.10">
    <property type="entry name" value="Transferase(Phosphotransferase) domain 1"/>
    <property type="match status" value="1"/>
</dbReference>
<accession>A0A5K1K252</accession>
<feature type="region of interest" description="Disordered" evidence="1">
    <location>
        <begin position="736"/>
        <end position="812"/>
    </location>
</feature>
<feature type="compositionally biased region" description="Low complexity" evidence="1">
    <location>
        <begin position="796"/>
        <end position="812"/>
    </location>
</feature>
<dbReference type="PANTHER" id="PTHR38248:SF2">
    <property type="entry name" value="FUNK1 11"/>
    <property type="match status" value="1"/>
</dbReference>
<name>A0A5K1K252_9APHY</name>
<organism evidence="3">
    <name type="scientific">Ganoderma boninense</name>
    <dbReference type="NCBI Taxonomy" id="34458"/>
    <lineage>
        <taxon>Eukaryota</taxon>
        <taxon>Fungi</taxon>
        <taxon>Dikarya</taxon>
        <taxon>Basidiomycota</taxon>
        <taxon>Agaricomycotina</taxon>
        <taxon>Agaricomycetes</taxon>
        <taxon>Polyporales</taxon>
        <taxon>Polyporaceae</taxon>
        <taxon>Ganoderma</taxon>
    </lineage>
</organism>
<feature type="compositionally biased region" description="Basic and acidic residues" evidence="1">
    <location>
        <begin position="408"/>
        <end position="419"/>
    </location>
</feature>
<dbReference type="InterPro" id="IPR008266">
    <property type="entry name" value="Tyr_kinase_AS"/>
</dbReference>
<sequence>MHTSPMIGEFGAHSLNQDRLRIADDMAHQSVLLTLKDFCDHLLPDPSNPRFSKASRPNVRKNPFAALTDAKNMSEFDISIILVIPFSFTKEEDVSSGKPQWTDQGVPIEFKYGLDPFDEKKSGNADATSREKVRGQVTHYAELIMSIQQRLFLFMFVIIGRKFCILRWDRSGVVVSEAVDYVDGWEVFCDILWRISLAHRFAPEMLGMDPSVVRLRRTNTEWKRMSAAAESNPNDVDDKERILDEKELTEPFTFKYVRDAFKETVDDKAYPRYKVTVPGKDKVRYFLIGKPIFQAKGLAGRGTRGYIALEYDPTSSKGRKPRVDRFVFLKDAWRMKYDGVRPEGDILADLNENQVSYVPTLLCHGDVGESVQETMTPQCWEHKHSSSSSSSSPSADAVPLASGSLKRKSTDSDVEASDREPEDDSDAHTGCPLRRHVHYRFVVEEVGKPLSAVGNERKLLSTIVDCVKAHQQAYNLGILHRDISAGNILVWPRVENLQDGRRVLRWVGLLTDWELSKRIDESPGRRQPERTGTWQFMSYGLLTTDSKVVELCDDLEAFFYVILYNAIRYVDSNCEDVATFLEDFFDCYALYQGAYYVGDKKKSAVKLAEIELNNQQKLLFAAAPMNDLVGSLLRSISAHYKIATYEHEQRRGTSDKAVIFAPQAPSQGSAADAWDDADIFLADPHLAHDQDAPSASKETTDQSLKPPTQEELTLAKDVSDHDLFLRVVRSAMHSKGWSKGSAWKGDHVSPTWKSSKKLGPPVHLAEKASRRKAQKTSSFPEALRSSSFASVPLQPSKTSGSKRGSGSAPPRC</sequence>
<feature type="compositionally biased region" description="Polar residues" evidence="1">
    <location>
        <begin position="775"/>
        <end position="795"/>
    </location>
</feature>
<dbReference type="AlphaFoldDB" id="A0A5K1K252"/>
<feature type="region of interest" description="Disordered" evidence="1">
    <location>
        <begin position="378"/>
        <end position="431"/>
    </location>
</feature>
<feature type="domain" description="Fungal-type protein kinase" evidence="2">
    <location>
        <begin position="121"/>
        <end position="564"/>
    </location>
</feature>
<reference evidence="3" key="1">
    <citation type="submission" date="2019-10" db="EMBL/GenBank/DDBJ databases">
        <authorList>
            <person name="Nor Muhammad N."/>
        </authorList>
    </citation>
    <scope>NUCLEOTIDE SEQUENCE</scope>
</reference>
<dbReference type="GO" id="GO:0004672">
    <property type="term" value="F:protein kinase activity"/>
    <property type="evidence" value="ECO:0007669"/>
    <property type="project" value="InterPro"/>
</dbReference>
<feature type="region of interest" description="Disordered" evidence="1">
    <location>
        <begin position="688"/>
        <end position="708"/>
    </location>
</feature>
<dbReference type="SUPFAM" id="SSF56112">
    <property type="entry name" value="Protein kinase-like (PK-like)"/>
    <property type="match status" value="1"/>
</dbReference>
<dbReference type="PANTHER" id="PTHR38248">
    <property type="entry name" value="FUNK1 6"/>
    <property type="match status" value="1"/>
</dbReference>
<evidence type="ECO:0000259" key="2">
    <source>
        <dbReference type="Pfam" id="PF17667"/>
    </source>
</evidence>
<dbReference type="Pfam" id="PF17667">
    <property type="entry name" value="Pkinase_fungal"/>
    <property type="match status" value="1"/>
</dbReference>